<comment type="catalytic activity">
    <reaction evidence="10">
        <text>[protein]-L-isoaspartate + S-adenosyl-L-methionine = [protein]-L-isoaspartate alpha-methyl ester + S-adenosyl-L-homocysteine</text>
        <dbReference type="Rhea" id="RHEA:12705"/>
        <dbReference type="Rhea" id="RHEA-COMP:12143"/>
        <dbReference type="Rhea" id="RHEA-COMP:12144"/>
        <dbReference type="ChEBI" id="CHEBI:57856"/>
        <dbReference type="ChEBI" id="CHEBI:59789"/>
        <dbReference type="ChEBI" id="CHEBI:90596"/>
        <dbReference type="ChEBI" id="CHEBI:90598"/>
        <dbReference type="EC" id="2.1.1.77"/>
    </reaction>
    <physiologicalReaction direction="left-to-right" evidence="10">
        <dbReference type="Rhea" id="RHEA:12706"/>
    </physiologicalReaction>
</comment>
<keyword evidence="6" id="KW-0808">Transferase</keyword>
<sequence length="258" mass="28166">MKCFEIPFRHLKGIIFSVALVSFSVFGYEMSSFGRFHGRSNQELIQYLKNCSIIKSDRVYTAMKAVDRGNYTSSNNPYIDAPQGIGYGVTISAPHMHAYALELLNEKLREGGRALDVGSGSGYLTACLAIMLGPNGVAVGIDHIPELQQMAIRNIQKVNPELLSSGRVKLLVGDGRQGCPTEAPYDAIHVGAAAKEMPKALIDQLAPGGRLIVPIGPENGDQTLVQVDKTVDGQIKRKFLMGVAFVPLTDRERQCRFQ</sequence>
<dbReference type="GO" id="GO:0032259">
    <property type="term" value="P:methylation"/>
    <property type="evidence" value="ECO:0007669"/>
    <property type="project" value="UniProtKB-KW"/>
</dbReference>
<keyword evidence="5" id="KW-0489">Methyltransferase</keyword>
<dbReference type="KEGG" id="ccin:107273138"/>
<keyword evidence="13" id="KW-1185">Reference proteome</keyword>
<reference evidence="14" key="1">
    <citation type="submission" date="2025-08" db="UniProtKB">
        <authorList>
            <consortium name="RefSeq"/>
        </authorList>
    </citation>
    <scope>IDENTIFICATION</scope>
</reference>
<evidence type="ECO:0000256" key="8">
    <source>
        <dbReference type="ARBA" id="ARBA00031323"/>
    </source>
</evidence>
<dbReference type="GO" id="GO:0004719">
    <property type="term" value="F:protein-L-isoaspartate (D-aspartate) O-methyltransferase activity"/>
    <property type="evidence" value="ECO:0007669"/>
    <property type="project" value="UniProtKB-EC"/>
</dbReference>
<evidence type="ECO:0000256" key="11">
    <source>
        <dbReference type="ARBA" id="ARBA00040923"/>
    </source>
</evidence>
<dbReference type="EC" id="2.1.1.77" evidence="3"/>
<dbReference type="Pfam" id="PF01135">
    <property type="entry name" value="PCMT"/>
    <property type="match status" value="1"/>
</dbReference>
<evidence type="ECO:0000256" key="12">
    <source>
        <dbReference type="ARBA" id="ARBA00042126"/>
    </source>
</evidence>
<name>A0AAJ7CBB8_CEPCN</name>
<dbReference type="NCBIfam" id="TIGR00080">
    <property type="entry name" value="pimt"/>
    <property type="match status" value="1"/>
</dbReference>
<dbReference type="InterPro" id="IPR000682">
    <property type="entry name" value="PCMT"/>
</dbReference>
<evidence type="ECO:0000256" key="9">
    <source>
        <dbReference type="ARBA" id="ARBA00031350"/>
    </source>
</evidence>
<evidence type="ECO:0000256" key="7">
    <source>
        <dbReference type="ARBA" id="ARBA00022691"/>
    </source>
</evidence>
<protein>
    <recommendedName>
        <fullName evidence="11">Protein-L-isoaspartate(D-aspartate) O-methyltransferase</fullName>
        <ecNumber evidence="3">2.1.1.77</ecNumber>
    </recommendedName>
    <alternativeName>
        <fullName evidence="9">L-isoaspartyl protein carboxyl methyltransferase</fullName>
    </alternativeName>
    <alternativeName>
        <fullName evidence="12">Protein L-isoaspartyl/D-aspartyl methyltransferase</fullName>
    </alternativeName>
    <alternativeName>
        <fullName evidence="8">Protein-beta-aspartate methyltransferase</fullName>
    </alternativeName>
</protein>
<dbReference type="AlphaFoldDB" id="A0AAJ7CBB8"/>
<comment type="similarity">
    <text evidence="2">Belongs to the methyltransferase superfamily. L-isoaspartyl/D-aspartyl protein methyltransferase family.</text>
</comment>
<dbReference type="RefSeq" id="XP_015606500.1">
    <property type="nucleotide sequence ID" value="XM_015751014.2"/>
</dbReference>
<dbReference type="GO" id="GO:0005737">
    <property type="term" value="C:cytoplasm"/>
    <property type="evidence" value="ECO:0007669"/>
    <property type="project" value="UniProtKB-SubCell"/>
</dbReference>
<keyword evidence="7" id="KW-0949">S-adenosyl-L-methionine</keyword>
<evidence type="ECO:0000256" key="5">
    <source>
        <dbReference type="ARBA" id="ARBA00022603"/>
    </source>
</evidence>
<dbReference type="Proteomes" id="UP000694920">
    <property type="component" value="Unplaced"/>
</dbReference>
<dbReference type="PANTHER" id="PTHR11579">
    <property type="entry name" value="PROTEIN-L-ISOASPARTATE O-METHYLTRANSFERASE"/>
    <property type="match status" value="1"/>
</dbReference>
<dbReference type="CDD" id="cd02440">
    <property type="entry name" value="AdoMet_MTases"/>
    <property type="match status" value="1"/>
</dbReference>
<evidence type="ECO:0000313" key="14">
    <source>
        <dbReference type="RefSeq" id="XP_015606500.1"/>
    </source>
</evidence>
<dbReference type="FunFam" id="3.40.50.150:FF:000027">
    <property type="entry name" value="Protein-L-isoaspartate O-methyltransferase"/>
    <property type="match status" value="1"/>
</dbReference>
<evidence type="ECO:0000256" key="10">
    <source>
        <dbReference type="ARBA" id="ARBA00035815"/>
    </source>
</evidence>
<comment type="subcellular location">
    <subcellularLocation>
        <location evidence="1">Cytoplasm</location>
    </subcellularLocation>
</comment>
<organism evidence="13 14">
    <name type="scientific">Cephus cinctus</name>
    <name type="common">Wheat stem sawfly</name>
    <dbReference type="NCBI Taxonomy" id="211228"/>
    <lineage>
        <taxon>Eukaryota</taxon>
        <taxon>Metazoa</taxon>
        <taxon>Ecdysozoa</taxon>
        <taxon>Arthropoda</taxon>
        <taxon>Hexapoda</taxon>
        <taxon>Insecta</taxon>
        <taxon>Pterygota</taxon>
        <taxon>Neoptera</taxon>
        <taxon>Endopterygota</taxon>
        <taxon>Hymenoptera</taxon>
        <taxon>Cephoidea</taxon>
        <taxon>Cephidae</taxon>
        <taxon>Cephus</taxon>
    </lineage>
</organism>
<dbReference type="Gene3D" id="3.40.50.150">
    <property type="entry name" value="Vaccinia Virus protein VP39"/>
    <property type="match status" value="1"/>
</dbReference>
<dbReference type="PANTHER" id="PTHR11579:SF0">
    <property type="entry name" value="PROTEIN-L-ISOASPARTATE(D-ASPARTATE) O-METHYLTRANSFERASE"/>
    <property type="match status" value="1"/>
</dbReference>
<evidence type="ECO:0000256" key="3">
    <source>
        <dbReference type="ARBA" id="ARBA00011890"/>
    </source>
</evidence>
<dbReference type="InterPro" id="IPR029063">
    <property type="entry name" value="SAM-dependent_MTases_sf"/>
</dbReference>
<accession>A0AAJ7CBB8</accession>
<dbReference type="SUPFAM" id="SSF53335">
    <property type="entry name" value="S-adenosyl-L-methionine-dependent methyltransferases"/>
    <property type="match status" value="1"/>
</dbReference>
<evidence type="ECO:0000256" key="2">
    <source>
        <dbReference type="ARBA" id="ARBA00005369"/>
    </source>
</evidence>
<evidence type="ECO:0000256" key="4">
    <source>
        <dbReference type="ARBA" id="ARBA00022490"/>
    </source>
</evidence>
<evidence type="ECO:0000256" key="1">
    <source>
        <dbReference type="ARBA" id="ARBA00004496"/>
    </source>
</evidence>
<evidence type="ECO:0000256" key="6">
    <source>
        <dbReference type="ARBA" id="ARBA00022679"/>
    </source>
</evidence>
<evidence type="ECO:0000313" key="13">
    <source>
        <dbReference type="Proteomes" id="UP000694920"/>
    </source>
</evidence>
<dbReference type="GeneID" id="107273138"/>
<proteinExistence type="inferred from homology"/>
<dbReference type="CTD" id="30751"/>
<gene>
    <name evidence="14" type="primary">LOC107273138</name>
</gene>
<keyword evidence="4" id="KW-0963">Cytoplasm</keyword>